<evidence type="ECO:0000313" key="2">
    <source>
        <dbReference type="Proteomes" id="UP000828390"/>
    </source>
</evidence>
<keyword evidence="2" id="KW-1185">Reference proteome</keyword>
<dbReference type="AlphaFoldDB" id="A0A9D4R0D6"/>
<accession>A0A9D4R0D6</accession>
<proteinExistence type="predicted"/>
<dbReference type="EMBL" id="JAIWYP010000003">
    <property type="protein sequence ID" value="KAH3849508.1"/>
    <property type="molecule type" value="Genomic_DNA"/>
</dbReference>
<name>A0A9D4R0D6_DREPO</name>
<reference evidence="1" key="2">
    <citation type="submission" date="2020-11" db="EMBL/GenBank/DDBJ databases">
        <authorList>
            <person name="McCartney M.A."/>
            <person name="Auch B."/>
            <person name="Kono T."/>
            <person name="Mallez S."/>
            <person name="Becker A."/>
            <person name="Gohl D.M."/>
            <person name="Silverstein K.A.T."/>
            <person name="Koren S."/>
            <person name="Bechman K.B."/>
            <person name="Herman A."/>
            <person name="Abrahante J.E."/>
            <person name="Garbe J."/>
        </authorList>
    </citation>
    <scope>NUCLEOTIDE SEQUENCE</scope>
    <source>
        <strain evidence="1">Duluth1</strain>
        <tissue evidence="1">Whole animal</tissue>
    </source>
</reference>
<organism evidence="1 2">
    <name type="scientific">Dreissena polymorpha</name>
    <name type="common">Zebra mussel</name>
    <name type="synonym">Mytilus polymorpha</name>
    <dbReference type="NCBI Taxonomy" id="45954"/>
    <lineage>
        <taxon>Eukaryota</taxon>
        <taxon>Metazoa</taxon>
        <taxon>Spiralia</taxon>
        <taxon>Lophotrochozoa</taxon>
        <taxon>Mollusca</taxon>
        <taxon>Bivalvia</taxon>
        <taxon>Autobranchia</taxon>
        <taxon>Heteroconchia</taxon>
        <taxon>Euheterodonta</taxon>
        <taxon>Imparidentia</taxon>
        <taxon>Neoheterodontei</taxon>
        <taxon>Myida</taxon>
        <taxon>Dreissenoidea</taxon>
        <taxon>Dreissenidae</taxon>
        <taxon>Dreissena</taxon>
    </lineage>
</organism>
<comment type="caution">
    <text evidence="1">The sequence shown here is derived from an EMBL/GenBank/DDBJ whole genome shotgun (WGS) entry which is preliminary data.</text>
</comment>
<sequence length="69" mass="8088">MYVVEDINSTNLLVYLSNSVTREEFQTVVGDIRSLQKRIRKLEADRNEAEKSETSRELIEPYDSRVFCC</sequence>
<dbReference type="Proteomes" id="UP000828390">
    <property type="component" value="Unassembled WGS sequence"/>
</dbReference>
<gene>
    <name evidence="1" type="ORF">DPMN_091911</name>
</gene>
<evidence type="ECO:0000313" key="1">
    <source>
        <dbReference type="EMBL" id="KAH3849508.1"/>
    </source>
</evidence>
<protein>
    <submittedName>
        <fullName evidence="1">Uncharacterized protein</fullName>
    </submittedName>
</protein>
<reference evidence="1" key="1">
    <citation type="journal article" date="2019" name="bioRxiv">
        <title>The Genome of the Zebra Mussel, Dreissena polymorpha: A Resource for Invasive Species Research.</title>
        <authorList>
            <person name="McCartney M.A."/>
            <person name="Auch B."/>
            <person name="Kono T."/>
            <person name="Mallez S."/>
            <person name="Zhang Y."/>
            <person name="Obille A."/>
            <person name="Becker A."/>
            <person name="Abrahante J.E."/>
            <person name="Garbe J."/>
            <person name="Badalamenti J.P."/>
            <person name="Herman A."/>
            <person name="Mangelson H."/>
            <person name="Liachko I."/>
            <person name="Sullivan S."/>
            <person name="Sone E.D."/>
            <person name="Koren S."/>
            <person name="Silverstein K.A.T."/>
            <person name="Beckman K.B."/>
            <person name="Gohl D.M."/>
        </authorList>
    </citation>
    <scope>NUCLEOTIDE SEQUENCE</scope>
    <source>
        <strain evidence="1">Duluth1</strain>
        <tissue evidence="1">Whole animal</tissue>
    </source>
</reference>